<organism evidence="3">
    <name type="scientific">viral metagenome</name>
    <dbReference type="NCBI Taxonomy" id="1070528"/>
    <lineage>
        <taxon>unclassified sequences</taxon>
        <taxon>metagenomes</taxon>
        <taxon>organismal metagenomes</taxon>
    </lineage>
</organism>
<name>A0A6C0DAL4_9ZZZZ</name>
<sequence length="305" mass="35677">MEYKCNICNKIYKSYQSLWNHNNKFHNNTNLNGNTFVTHGNTNTPSELKCKYCNKIFNNRQNKWKHETKVCKNKLNLIEENSILKNEIETLKNNKIVLSNSNNLNNSNNTNNNINNGTINNNNTIIINKVGEESLNKLTYENIKDIFRQQKNCLHHAIKYVNFNENIPENHNFYNSSLEGKYVNVFNVDKKEVEKKNKKDFYDTVLISAINIMTSLYDKIRDSVSKIKQKKLLNMINELKDISYIDNTKKIYLTNINEISYNNKDVVKDTWSNKLISNEINDDELSDSDSSASSKDSFYYLTDTE</sequence>
<dbReference type="InterPro" id="IPR013087">
    <property type="entry name" value="Znf_C2H2_type"/>
</dbReference>
<dbReference type="SMART" id="SM00355">
    <property type="entry name" value="ZnF_C2H2"/>
    <property type="match status" value="2"/>
</dbReference>
<proteinExistence type="predicted"/>
<reference evidence="3" key="1">
    <citation type="journal article" date="2020" name="Nature">
        <title>Giant virus diversity and host interactions through global metagenomics.</title>
        <authorList>
            <person name="Schulz F."/>
            <person name="Roux S."/>
            <person name="Paez-Espino D."/>
            <person name="Jungbluth S."/>
            <person name="Walsh D.A."/>
            <person name="Denef V.J."/>
            <person name="McMahon K.D."/>
            <person name="Konstantinidis K.T."/>
            <person name="Eloe-Fadrosh E.A."/>
            <person name="Kyrpides N.C."/>
            <person name="Woyke T."/>
        </authorList>
    </citation>
    <scope>NUCLEOTIDE SEQUENCE</scope>
    <source>
        <strain evidence="3">GVMAG-M-3300023174-131</strain>
    </source>
</reference>
<feature type="compositionally biased region" description="Low complexity" evidence="1">
    <location>
        <begin position="288"/>
        <end position="297"/>
    </location>
</feature>
<dbReference type="PROSITE" id="PS00028">
    <property type="entry name" value="ZINC_FINGER_C2H2_1"/>
    <property type="match status" value="1"/>
</dbReference>
<dbReference type="AlphaFoldDB" id="A0A6C0DAL4"/>
<dbReference type="EMBL" id="MN739568">
    <property type="protein sequence ID" value="QHT13442.1"/>
    <property type="molecule type" value="Genomic_DNA"/>
</dbReference>
<dbReference type="PROSITE" id="PS50157">
    <property type="entry name" value="ZINC_FINGER_C2H2_2"/>
    <property type="match status" value="1"/>
</dbReference>
<dbReference type="Gene3D" id="3.30.160.60">
    <property type="entry name" value="Classic Zinc Finger"/>
    <property type="match status" value="1"/>
</dbReference>
<evidence type="ECO:0000313" key="3">
    <source>
        <dbReference type="EMBL" id="QHT13442.1"/>
    </source>
</evidence>
<feature type="region of interest" description="Disordered" evidence="1">
    <location>
        <begin position="283"/>
        <end position="305"/>
    </location>
</feature>
<feature type="domain" description="C2H2-type" evidence="2">
    <location>
        <begin position="3"/>
        <end position="31"/>
    </location>
</feature>
<accession>A0A6C0DAL4</accession>
<protein>
    <recommendedName>
        <fullName evidence="2">C2H2-type domain-containing protein</fullName>
    </recommendedName>
</protein>
<evidence type="ECO:0000256" key="1">
    <source>
        <dbReference type="SAM" id="MobiDB-lite"/>
    </source>
</evidence>
<evidence type="ECO:0000259" key="2">
    <source>
        <dbReference type="PROSITE" id="PS50157"/>
    </source>
</evidence>